<evidence type="ECO:0000313" key="2">
    <source>
        <dbReference type="Proteomes" id="UP000467700"/>
    </source>
</evidence>
<accession>A0A8S0VTH9</accession>
<keyword evidence="2" id="KW-1185">Reference proteome</keyword>
<gene>
    <name evidence="1" type="ORF">AAE3_LOCUS10722</name>
</gene>
<proteinExistence type="predicted"/>
<dbReference type="EMBL" id="CACVBS010000068">
    <property type="protein sequence ID" value="CAA7268559.1"/>
    <property type="molecule type" value="Genomic_DNA"/>
</dbReference>
<organism evidence="1 2">
    <name type="scientific">Cyclocybe aegerita</name>
    <name type="common">Black poplar mushroom</name>
    <name type="synonym">Agrocybe aegerita</name>
    <dbReference type="NCBI Taxonomy" id="1973307"/>
    <lineage>
        <taxon>Eukaryota</taxon>
        <taxon>Fungi</taxon>
        <taxon>Dikarya</taxon>
        <taxon>Basidiomycota</taxon>
        <taxon>Agaricomycotina</taxon>
        <taxon>Agaricomycetes</taxon>
        <taxon>Agaricomycetidae</taxon>
        <taxon>Agaricales</taxon>
        <taxon>Agaricineae</taxon>
        <taxon>Bolbitiaceae</taxon>
        <taxon>Cyclocybe</taxon>
    </lineage>
</organism>
<dbReference type="Proteomes" id="UP000467700">
    <property type="component" value="Unassembled WGS sequence"/>
</dbReference>
<reference evidence="1 2" key="1">
    <citation type="submission" date="2020-01" db="EMBL/GenBank/DDBJ databases">
        <authorList>
            <person name="Gupta K D."/>
        </authorList>
    </citation>
    <scope>NUCLEOTIDE SEQUENCE [LARGE SCALE GENOMIC DNA]</scope>
</reference>
<protein>
    <submittedName>
        <fullName evidence="1">Uncharacterized protein</fullName>
    </submittedName>
</protein>
<dbReference type="AlphaFoldDB" id="A0A8S0VTH9"/>
<evidence type="ECO:0000313" key="1">
    <source>
        <dbReference type="EMBL" id="CAA7268559.1"/>
    </source>
</evidence>
<sequence length="196" mass="22150">MNKTSGCIGDALPHPTPFLCFTRSLEPPRTGFRFGLKISTLNVTTSKTYKNPPLSRSKCLSHDVLLRTHHHHRHQRCTHHHSHHARCVQHKHHDFFSQAATTILRACIYTSLPPYQGVLLYLPLPPQAALLPRGTHQTNHRDHRDHPHTTPQYPHIIISAAMSLNAVLRILGCPSEAHDSHHYTHPVLLDDVPTVG</sequence>
<comment type="caution">
    <text evidence="1">The sequence shown here is derived from an EMBL/GenBank/DDBJ whole genome shotgun (WGS) entry which is preliminary data.</text>
</comment>
<name>A0A8S0VTH9_CYCAE</name>